<protein>
    <submittedName>
        <fullName evidence="3">CPBP family intramembrane metalloprotease</fullName>
    </submittedName>
</protein>
<dbReference type="InterPro" id="IPR003675">
    <property type="entry name" value="Rce1/LyrA-like_dom"/>
</dbReference>
<sequence length="255" mass="29732">MKNYDYSFVERLKIASMILGIFFLLDQFSNDFVSFLFPATEGYFKWGIRMLLEVSVVLLSVCLIFRENFKGGLERLTLNKSLVKAFLFGMIVTLPTAITYAFGSGFQFSWKPEVILFYTVLSPFAEEVLYRGLAFWLIYRYLNVGFWWAAILPSLVFGIGHFYQASDFSEQIGVVALTAFGGLWFSWIFSKWKNIWFPIFLHILLNFWFELFEVGVTALGDTTSIIARLFTLGFSIWLTLKKDKFEFLRFLNNQQ</sequence>
<keyword evidence="3" id="KW-0378">Hydrolase</keyword>
<comment type="caution">
    <text evidence="3">The sequence shown here is derived from an EMBL/GenBank/DDBJ whole genome shotgun (WGS) entry which is preliminary data.</text>
</comment>
<dbReference type="PANTHER" id="PTHR36435">
    <property type="entry name" value="SLR1288 PROTEIN"/>
    <property type="match status" value="1"/>
</dbReference>
<dbReference type="EMBL" id="QXML01000009">
    <property type="protein sequence ID" value="RIW13335.1"/>
    <property type="molecule type" value="Genomic_DNA"/>
</dbReference>
<dbReference type="PANTHER" id="PTHR36435:SF1">
    <property type="entry name" value="CAAX AMINO TERMINAL PROTEASE FAMILY PROTEIN"/>
    <property type="match status" value="1"/>
</dbReference>
<dbReference type="GO" id="GO:0006508">
    <property type="term" value="P:proteolysis"/>
    <property type="evidence" value="ECO:0007669"/>
    <property type="project" value="UniProtKB-KW"/>
</dbReference>
<dbReference type="AlphaFoldDB" id="A0A418PN69"/>
<gene>
    <name evidence="3" type="ORF">D0X99_16285</name>
</gene>
<feature type="transmembrane region" description="Helical" evidence="1">
    <location>
        <begin position="171"/>
        <end position="189"/>
    </location>
</feature>
<organism evidence="3 4">
    <name type="scientific">Algoriphagus lacus</name>
    <dbReference type="NCBI Taxonomy" id="2056311"/>
    <lineage>
        <taxon>Bacteria</taxon>
        <taxon>Pseudomonadati</taxon>
        <taxon>Bacteroidota</taxon>
        <taxon>Cytophagia</taxon>
        <taxon>Cytophagales</taxon>
        <taxon>Cyclobacteriaceae</taxon>
        <taxon>Algoriphagus</taxon>
    </lineage>
</organism>
<keyword evidence="1" id="KW-0812">Transmembrane</keyword>
<dbReference type="GO" id="GO:0080120">
    <property type="term" value="P:CAAX-box protein maturation"/>
    <property type="evidence" value="ECO:0007669"/>
    <property type="project" value="UniProtKB-ARBA"/>
</dbReference>
<feature type="transmembrane region" description="Helical" evidence="1">
    <location>
        <begin position="222"/>
        <end position="240"/>
    </location>
</feature>
<dbReference type="InterPro" id="IPR052710">
    <property type="entry name" value="CAAX_protease"/>
</dbReference>
<feature type="domain" description="CAAX prenyl protease 2/Lysostaphin resistance protein A-like" evidence="2">
    <location>
        <begin position="114"/>
        <end position="207"/>
    </location>
</feature>
<feature type="transmembrane region" description="Helical" evidence="1">
    <location>
        <begin position="85"/>
        <end position="103"/>
    </location>
</feature>
<feature type="transmembrane region" description="Helical" evidence="1">
    <location>
        <begin position="48"/>
        <end position="65"/>
    </location>
</feature>
<evidence type="ECO:0000313" key="4">
    <source>
        <dbReference type="Proteomes" id="UP000283522"/>
    </source>
</evidence>
<feature type="transmembrane region" description="Helical" evidence="1">
    <location>
        <begin position="115"/>
        <end position="139"/>
    </location>
</feature>
<evidence type="ECO:0000256" key="1">
    <source>
        <dbReference type="SAM" id="Phobius"/>
    </source>
</evidence>
<dbReference type="GO" id="GO:0004175">
    <property type="term" value="F:endopeptidase activity"/>
    <property type="evidence" value="ECO:0007669"/>
    <property type="project" value="UniProtKB-ARBA"/>
</dbReference>
<feature type="transmembrane region" description="Helical" evidence="1">
    <location>
        <begin position="12"/>
        <end position="28"/>
    </location>
</feature>
<feature type="transmembrane region" description="Helical" evidence="1">
    <location>
        <begin position="146"/>
        <end position="165"/>
    </location>
</feature>
<keyword evidence="1" id="KW-1133">Transmembrane helix</keyword>
<dbReference type="GO" id="GO:0008237">
    <property type="term" value="F:metallopeptidase activity"/>
    <property type="evidence" value="ECO:0007669"/>
    <property type="project" value="UniProtKB-KW"/>
</dbReference>
<keyword evidence="3" id="KW-0645">Protease</keyword>
<dbReference type="OrthoDB" id="6301065at2"/>
<evidence type="ECO:0000259" key="2">
    <source>
        <dbReference type="Pfam" id="PF02517"/>
    </source>
</evidence>
<name>A0A418PN69_9BACT</name>
<accession>A0A418PN69</accession>
<dbReference type="Proteomes" id="UP000283522">
    <property type="component" value="Unassembled WGS sequence"/>
</dbReference>
<feature type="transmembrane region" description="Helical" evidence="1">
    <location>
        <begin position="196"/>
        <end position="216"/>
    </location>
</feature>
<keyword evidence="1" id="KW-0472">Membrane</keyword>
<proteinExistence type="predicted"/>
<evidence type="ECO:0000313" key="3">
    <source>
        <dbReference type="EMBL" id="RIW13335.1"/>
    </source>
</evidence>
<keyword evidence="3" id="KW-0482">Metalloprotease</keyword>
<reference evidence="3 4" key="1">
    <citation type="submission" date="2018-09" db="EMBL/GenBank/DDBJ databases">
        <authorList>
            <person name="Wang X."/>
            <person name="Du Z."/>
        </authorList>
    </citation>
    <scope>NUCLEOTIDE SEQUENCE [LARGE SCALE GENOMIC DNA]</scope>
    <source>
        <strain evidence="3 4">N3</strain>
    </source>
</reference>
<dbReference type="Pfam" id="PF02517">
    <property type="entry name" value="Rce1-like"/>
    <property type="match status" value="1"/>
</dbReference>
<keyword evidence="4" id="KW-1185">Reference proteome</keyword>
<dbReference type="RefSeq" id="WP_119478921.1">
    <property type="nucleotide sequence ID" value="NZ_QXML01000009.1"/>
</dbReference>